<comment type="caution">
    <text evidence="3">The sequence shown here is derived from an EMBL/GenBank/DDBJ whole genome shotgun (WGS) entry which is preliminary data.</text>
</comment>
<feature type="compositionally biased region" description="Polar residues" evidence="1">
    <location>
        <begin position="42"/>
        <end position="55"/>
    </location>
</feature>
<gene>
    <name evidence="3" type="ORF">ACFPFM_34660</name>
</gene>
<evidence type="ECO:0000256" key="2">
    <source>
        <dbReference type="SAM" id="SignalP"/>
    </source>
</evidence>
<protein>
    <recommendedName>
        <fullName evidence="5">SH3 domain-containing protein</fullName>
    </recommendedName>
</protein>
<evidence type="ECO:0008006" key="5">
    <source>
        <dbReference type="Google" id="ProtNLM"/>
    </source>
</evidence>
<sequence length="130" mass="13772">MRRAKTMVAGGAAALMAFSGVLAVAPAAGAQEGDVGARHYSCGSSRPPNRDTQGSDGVWPRAIRDMVAESGSAYSCGDLGLILHYDRLDYYCHTQGNDGQWWTYVSAFDWGIAGWVPNKSLKEPGSLAGC</sequence>
<dbReference type="Proteomes" id="UP001595833">
    <property type="component" value="Unassembled WGS sequence"/>
</dbReference>
<proteinExistence type="predicted"/>
<dbReference type="EMBL" id="JBHSJB010000035">
    <property type="protein sequence ID" value="MFC5058883.1"/>
    <property type="molecule type" value="Genomic_DNA"/>
</dbReference>
<organism evidence="3 4">
    <name type="scientific">Saccharothrix xinjiangensis</name>
    <dbReference type="NCBI Taxonomy" id="204798"/>
    <lineage>
        <taxon>Bacteria</taxon>
        <taxon>Bacillati</taxon>
        <taxon>Actinomycetota</taxon>
        <taxon>Actinomycetes</taxon>
        <taxon>Pseudonocardiales</taxon>
        <taxon>Pseudonocardiaceae</taxon>
        <taxon>Saccharothrix</taxon>
    </lineage>
</organism>
<feature type="region of interest" description="Disordered" evidence="1">
    <location>
        <begin position="38"/>
        <end position="57"/>
    </location>
</feature>
<feature type="chain" id="PRO_5047067980" description="SH3 domain-containing protein" evidence="2">
    <location>
        <begin position="24"/>
        <end position="130"/>
    </location>
</feature>
<accession>A0ABV9Y843</accession>
<evidence type="ECO:0000256" key="1">
    <source>
        <dbReference type="SAM" id="MobiDB-lite"/>
    </source>
</evidence>
<keyword evidence="2" id="KW-0732">Signal</keyword>
<evidence type="ECO:0000313" key="3">
    <source>
        <dbReference type="EMBL" id="MFC5058883.1"/>
    </source>
</evidence>
<feature type="signal peptide" evidence="2">
    <location>
        <begin position="1"/>
        <end position="23"/>
    </location>
</feature>
<dbReference type="RefSeq" id="WP_344039815.1">
    <property type="nucleotide sequence ID" value="NZ_BAAAKE010000019.1"/>
</dbReference>
<evidence type="ECO:0000313" key="4">
    <source>
        <dbReference type="Proteomes" id="UP001595833"/>
    </source>
</evidence>
<keyword evidence="4" id="KW-1185">Reference proteome</keyword>
<name>A0ABV9Y843_9PSEU</name>
<reference evidence="4" key="1">
    <citation type="journal article" date="2019" name="Int. J. Syst. Evol. Microbiol.">
        <title>The Global Catalogue of Microorganisms (GCM) 10K type strain sequencing project: providing services to taxonomists for standard genome sequencing and annotation.</title>
        <authorList>
            <consortium name="The Broad Institute Genomics Platform"/>
            <consortium name="The Broad Institute Genome Sequencing Center for Infectious Disease"/>
            <person name="Wu L."/>
            <person name="Ma J."/>
        </authorList>
    </citation>
    <scope>NUCLEOTIDE SEQUENCE [LARGE SCALE GENOMIC DNA]</scope>
    <source>
        <strain evidence="4">KCTC 12848</strain>
    </source>
</reference>